<feature type="transmembrane region" description="Helical" evidence="2">
    <location>
        <begin position="5"/>
        <end position="23"/>
    </location>
</feature>
<evidence type="ECO:0000256" key="2">
    <source>
        <dbReference type="SAM" id="Phobius"/>
    </source>
</evidence>
<feature type="domain" description="Apple" evidence="4">
    <location>
        <begin position="339"/>
        <end position="420"/>
    </location>
</feature>
<evidence type="ECO:0000259" key="4">
    <source>
        <dbReference type="PROSITE" id="PS50948"/>
    </source>
</evidence>
<comment type="caution">
    <text evidence="5">The sequence shown here is derived from an EMBL/GenBank/DDBJ whole genome shotgun (WGS) entry which is preliminary data.</text>
</comment>
<dbReference type="Gene3D" id="2.60.40.10">
    <property type="entry name" value="Immunoglobulins"/>
    <property type="match status" value="2"/>
</dbReference>
<dbReference type="Proteomes" id="UP000596742">
    <property type="component" value="Unassembled WGS sequence"/>
</dbReference>
<feature type="domain" description="Ig-like" evidence="3">
    <location>
        <begin position="120"/>
        <end position="223"/>
    </location>
</feature>
<evidence type="ECO:0000256" key="1">
    <source>
        <dbReference type="SAM" id="MobiDB-lite"/>
    </source>
</evidence>
<dbReference type="InterPro" id="IPR003599">
    <property type="entry name" value="Ig_sub"/>
</dbReference>
<dbReference type="SMART" id="SM00409">
    <property type="entry name" value="IG"/>
    <property type="match status" value="2"/>
</dbReference>
<accession>A0A8B6CNA3</accession>
<keyword evidence="2" id="KW-0472">Membrane</keyword>
<keyword evidence="6" id="KW-1185">Reference proteome</keyword>
<evidence type="ECO:0000313" key="5">
    <source>
        <dbReference type="EMBL" id="VDI07130.1"/>
    </source>
</evidence>
<dbReference type="CDD" id="cd00096">
    <property type="entry name" value="Ig"/>
    <property type="match status" value="1"/>
</dbReference>
<dbReference type="InterPro" id="IPR036179">
    <property type="entry name" value="Ig-like_dom_sf"/>
</dbReference>
<dbReference type="InterPro" id="IPR003609">
    <property type="entry name" value="Pan_app"/>
</dbReference>
<organism evidence="5 6">
    <name type="scientific">Mytilus galloprovincialis</name>
    <name type="common">Mediterranean mussel</name>
    <dbReference type="NCBI Taxonomy" id="29158"/>
    <lineage>
        <taxon>Eukaryota</taxon>
        <taxon>Metazoa</taxon>
        <taxon>Spiralia</taxon>
        <taxon>Lophotrochozoa</taxon>
        <taxon>Mollusca</taxon>
        <taxon>Bivalvia</taxon>
        <taxon>Autobranchia</taxon>
        <taxon>Pteriomorphia</taxon>
        <taxon>Mytilida</taxon>
        <taxon>Mytiloidea</taxon>
        <taxon>Mytilidae</taxon>
        <taxon>Mytilinae</taxon>
        <taxon>Mytilus</taxon>
    </lineage>
</organism>
<keyword evidence="2" id="KW-1133">Transmembrane helix</keyword>
<dbReference type="SUPFAM" id="SSF48726">
    <property type="entry name" value="Immunoglobulin"/>
    <property type="match status" value="2"/>
</dbReference>
<name>A0A8B6CNA3_MYTGA</name>
<reference evidence="5" key="1">
    <citation type="submission" date="2018-11" db="EMBL/GenBank/DDBJ databases">
        <authorList>
            <person name="Alioto T."/>
            <person name="Alioto T."/>
        </authorList>
    </citation>
    <scope>NUCLEOTIDE SEQUENCE</scope>
</reference>
<keyword evidence="2" id="KW-0812">Transmembrane</keyword>
<protein>
    <recommendedName>
        <fullName evidence="7">Ig-like domain-containing protein</fullName>
    </recommendedName>
</protein>
<evidence type="ECO:0000259" key="3">
    <source>
        <dbReference type="PROSITE" id="PS50835"/>
    </source>
</evidence>
<dbReference type="InterPro" id="IPR007110">
    <property type="entry name" value="Ig-like_dom"/>
</dbReference>
<dbReference type="InterPro" id="IPR013783">
    <property type="entry name" value="Ig-like_fold"/>
</dbReference>
<dbReference type="OrthoDB" id="6085115at2759"/>
<feature type="region of interest" description="Disordered" evidence="1">
    <location>
        <begin position="236"/>
        <end position="315"/>
    </location>
</feature>
<dbReference type="PROSITE" id="PS50835">
    <property type="entry name" value="IG_LIKE"/>
    <property type="match status" value="1"/>
</dbReference>
<evidence type="ECO:0000313" key="6">
    <source>
        <dbReference type="Proteomes" id="UP000596742"/>
    </source>
</evidence>
<dbReference type="EMBL" id="UYJE01002013">
    <property type="protein sequence ID" value="VDI07130.1"/>
    <property type="molecule type" value="Genomic_DNA"/>
</dbReference>
<evidence type="ECO:0008006" key="7">
    <source>
        <dbReference type="Google" id="ProtNLM"/>
    </source>
</evidence>
<sequence>MHERIIFSIVICLCHIIFLEAIIQVTSTESKTSVPLNSFVNINVQFSQTPVSVTWVHRNFNGSQTTITLDENHFYESPFTVLIIFAVGRYDLGFYDCFASDGVDNYHLAIPILLCEAGTPSVESSMTSLDIDPRGQTLELDCTYTDSHVPSDPSMEPDVRWLHCDISHICSRIDKGNTLKYSGSNVTHPSLTIHLYAEDDFGSYWCQVENELGTSSSHVIKLTGTVNTMVETTTTTTTIPDSIPTPPDSITTPPDSTTTITIPDSTTTTLPDSTTTTPDSTTTTIPDSTATTTKIPDSTTTTPDSRTTTLPETTTATTIPDSTLTSIFITSENVTTGQCGGYNRDEKAIFIQYAGAKSLTGRIEDKMNIRSSIRCALYCLQCDNCNGYNYQKATGSCQLLQSSLSNYIISSSWNFYSQHI</sequence>
<proteinExistence type="predicted"/>
<gene>
    <name evidence="5" type="ORF">MGAL_10B010345</name>
</gene>
<dbReference type="PROSITE" id="PS50948">
    <property type="entry name" value="PAN"/>
    <property type="match status" value="1"/>
</dbReference>
<dbReference type="AlphaFoldDB" id="A0A8B6CNA3"/>